<dbReference type="SUPFAM" id="SSF103473">
    <property type="entry name" value="MFS general substrate transporter"/>
    <property type="match status" value="1"/>
</dbReference>
<dbReference type="OrthoDB" id="9150135at2"/>
<evidence type="ECO:0000256" key="8">
    <source>
        <dbReference type="SAM" id="Phobius"/>
    </source>
</evidence>
<dbReference type="Proteomes" id="UP000324065">
    <property type="component" value="Unassembled WGS sequence"/>
</dbReference>
<keyword evidence="3" id="KW-1003">Cell membrane</keyword>
<evidence type="ECO:0000256" key="4">
    <source>
        <dbReference type="ARBA" id="ARBA00022519"/>
    </source>
</evidence>
<sequence>MPSSPPPGDASGRCPCAFRARAGVGAMTARSFVSRRVLGLRAATRVGLFYGLMFTGIGVMQPFWPAWLETRGLGAVEIGLVMAAAQWSKVLVNPVVASHVDRTGARRATMVGLALVSLLCFALLQPLMGFWPILLMAVPATACMAGLMPLAESVAMGVVRATGADYGRMRLWGSITFMVAAVAAGALLDVLPVTVVVPTAILSALSLTVLSAAALPPDEMRVGAPRGARRPVFGGDGVLRLLRDRRFLLFLGCVGLSQGSHAPYYGFSTLHWRAAGLSDTTIGVLWAFGVVVEVALFAFGNRMVARLGPLGLLLAAAAGGLVRWSVLAVTVHPVALFAVQGLHALTYAAGHLGAMHFIARAVPHSHAVRAQGLYSALAMGAVLGLSMILSGWLYARVGGLAFFLGTGLCAGASVFGLLLARTWDGGALWGEDPPTEVVEPAPRVS</sequence>
<evidence type="ECO:0000259" key="9">
    <source>
        <dbReference type="Pfam" id="PF12832"/>
    </source>
</evidence>
<keyword evidence="7 8" id="KW-0472">Membrane</keyword>
<evidence type="ECO:0000256" key="1">
    <source>
        <dbReference type="ARBA" id="ARBA00004429"/>
    </source>
</evidence>
<feature type="transmembrane region" description="Helical" evidence="8">
    <location>
        <begin position="374"/>
        <end position="394"/>
    </location>
</feature>
<keyword evidence="2" id="KW-0813">Transport</keyword>
<dbReference type="NCBIfam" id="NF037955">
    <property type="entry name" value="mfs"/>
    <property type="match status" value="1"/>
</dbReference>
<keyword evidence="11" id="KW-1185">Reference proteome</keyword>
<dbReference type="Gene3D" id="1.20.1250.20">
    <property type="entry name" value="MFS general substrate transporter like domains"/>
    <property type="match status" value="2"/>
</dbReference>
<dbReference type="EMBL" id="VWPJ01000004">
    <property type="protein sequence ID" value="KAA5606494.1"/>
    <property type="molecule type" value="Genomic_DNA"/>
</dbReference>
<dbReference type="PANTHER" id="PTHR23522:SF10">
    <property type="entry name" value="3-PHENYLPROPIONIC ACID TRANSPORTER-RELATED"/>
    <property type="match status" value="1"/>
</dbReference>
<feature type="transmembrane region" description="Helical" evidence="8">
    <location>
        <begin position="130"/>
        <end position="150"/>
    </location>
</feature>
<feature type="transmembrane region" description="Helical" evidence="8">
    <location>
        <begin position="312"/>
        <end position="338"/>
    </location>
</feature>
<feature type="transmembrane region" description="Helical" evidence="8">
    <location>
        <begin position="46"/>
        <end position="67"/>
    </location>
</feature>
<dbReference type="InterPro" id="IPR026032">
    <property type="entry name" value="HcaT-like"/>
</dbReference>
<proteinExistence type="predicted"/>
<dbReference type="GO" id="GO:0030395">
    <property type="term" value="F:lactose binding"/>
    <property type="evidence" value="ECO:0007669"/>
    <property type="project" value="TreeGrafter"/>
</dbReference>
<feature type="transmembrane region" description="Helical" evidence="8">
    <location>
        <begin position="344"/>
        <end position="362"/>
    </location>
</feature>
<feature type="transmembrane region" description="Helical" evidence="8">
    <location>
        <begin position="247"/>
        <end position="267"/>
    </location>
</feature>
<feature type="transmembrane region" description="Helical" evidence="8">
    <location>
        <begin position="282"/>
        <end position="300"/>
    </location>
</feature>
<feature type="transmembrane region" description="Helical" evidence="8">
    <location>
        <begin position="171"/>
        <end position="188"/>
    </location>
</feature>
<protein>
    <submittedName>
        <fullName evidence="10">MFS transporter</fullName>
    </submittedName>
</protein>
<organism evidence="10 11">
    <name type="scientific">Roseospira marina</name>
    <dbReference type="NCBI Taxonomy" id="140057"/>
    <lineage>
        <taxon>Bacteria</taxon>
        <taxon>Pseudomonadati</taxon>
        <taxon>Pseudomonadota</taxon>
        <taxon>Alphaproteobacteria</taxon>
        <taxon>Rhodospirillales</taxon>
        <taxon>Rhodospirillaceae</taxon>
        <taxon>Roseospira</taxon>
    </lineage>
</organism>
<dbReference type="AlphaFoldDB" id="A0A5M6IDY1"/>
<dbReference type="Pfam" id="PF12832">
    <property type="entry name" value="MFS_1_like"/>
    <property type="match status" value="1"/>
</dbReference>
<accession>A0A5M6IDY1</accession>
<keyword evidence="6 8" id="KW-1133">Transmembrane helix</keyword>
<feature type="transmembrane region" description="Helical" evidence="8">
    <location>
        <begin position="194"/>
        <end position="215"/>
    </location>
</feature>
<dbReference type="PANTHER" id="PTHR23522">
    <property type="entry name" value="BLL5896 PROTEIN"/>
    <property type="match status" value="1"/>
</dbReference>
<evidence type="ECO:0000256" key="5">
    <source>
        <dbReference type="ARBA" id="ARBA00022692"/>
    </source>
</evidence>
<evidence type="ECO:0000256" key="7">
    <source>
        <dbReference type="ARBA" id="ARBA00023136"/>
    </source>
</evidence>
<dbReference type="GO" id="GO:0015528">
    <property type="term" value="F:lactose:proton symporter activity"/>
    <property type="evidence" value="ECO:0007669"/>
    <property type="project" value="TreeGrafter"/>
</dbReference>
<evidence type="ECO:0000256" key="2">
    <source>
        <dbReference type="ARBA" id="ARBA00022448"/>
    </source>
</evidence>
<evidence type="ECO:0000256" key="3">
    <source>
        <dbReference type="ARBA" id="ARBA00022475"/>
    </source>
</evidence>
<keyword evidence="5 8" id="KW-0812">Transmembrane</keyword>
<feature type="transmembrane region" description="Helical" evidence="8">
    <location>
        <begin position="104"/>
        <end position="124"/>
    </location>
</feature>
<evidence type="ECO:0000256" key="6">
    <source>
        <dbReference type="ARBA" id="ARBA00022989"/>
    </source>
</evidence>
<evidence type="ECO:0000313" key="11">
    <source>
        <dbReference type="Proteomes" id="UP000324065"/>
    </source>
</evidence>
<feature type="domain" description="Major facilitator superfamily associated" evidence="9">
    <location>
        <begin position="46"/>
        <end position="403"/>
    </location>
</feature>
<comment type="caution">
    <text evidence="10">The sequence shown here is derived from an EMBL/GenBank/DDBJ whole genome shotgun (WGS) entry which is preliminary data.</text>
</comment>
<gene>
    <name evidence="10" type="ORF">F1188_06415</name>
</gene>
<dbReference type="InterPro" id="IPR036259">
    <property type="entry name" value="MFS_trans_sf"/>
</dbReference>
<feature type="transmembrane region" description="Helical" evidence="8">
    <location>
        <begin position="400"/>
        <end position="420"/>
    </location>
</feature>
<comment type="subcellular location">
    <subcellularLocation>
        <location evidence="1">Cell inner membrane</location>
        <topology evidence="1">Multi-pass membrane protein</topology>
    </subcellularLocation>
</comment>
<reference evidence="10 11" key="1">
    <citation type="submission" date="2019-09" db="EMBL/GenBank/DDBJ databases">
        <title>Genome sequence of Roseospira marina, one of the more divergent members of the non-sulfur purple photosynthetic bacterial family, the Rhodospirillaceae.</title>
        <authorList>
            <person name="Meyer T."/>
            <person name="Kyndt J."/>
        </authorList>
    </citation>
    <scope>NUCLEOTIDE SEQUENCE [LARGE SCALE GENOMIC DNA]</scope>
    <source>
        <strain evidence="10 11">DSM 15113</strain>
    </source>
</reference>
<dbReference type="InterPro" id="IPR024989">
    <property type="entry name" value="MFS_assoc_dom"/>
</dbReference>
<keyword evidence="4" id="KW-0997">Cell inner membrane</keyword>
<dbReference type="GO" id="GO:0005886">
    <property type="term" value="C:plasma membrane"/>
    <property type="evidence" value="ECO:0007669"/>
    <property type="project" value="UniProtKB-SubCell"/>
</dbReference>
<name>A0A5M6IDY1_9PROT</name>
<evidence type="ECO:0000313" key="10">
    <source>
        <dbReference type="EMBL" id="KAA5606494.1"/>
    </source>
</evidence>